<dbReference type="STRING" id="411461.DORFOR_02353"/>
<dbReference type="PaxDb" id="411461-DORFOR_02353"/>
<proteinExistence type="predicted"/>
<evidence type="ECO:0000313" key="2">
    <source>
        <dbReference type="Proteomes" id="UP000005359"/>
    </source>
</evidence>
<accession>B0G7U8</accession>
<evidence type="ECO:0000313" key="1">
    <source>
        <dbReference type="EMBL" id="EDR45752.1"/>
    </source>
</evidence>
<organism evidence="1 2">
    <name type="scientific">Dorea formicigenerans ATCC 27755</name>
    <dbReference type="NCBI Taxonomy" id="411461"/>
    <lineage>
        <taxon>Bacteria</taxon>
        <taxon>Bacillati</taxon>
        <taxon>Bacillota</taxon>
        <taxon>Clostridia</taxon>
        <taxon>Lachnospirales</taxon>
        <taxon>Lachnospiraceae</taxon>
        <taxon>Dorea</taxon>
    </lineage>
</organism>
<protein>
    <submittedName>
        <fullName evidence="1">Uncharacterized protein</fullName>
    </submittedName>
</protein>
<sequence length="40" mass="4678">MDNFAGIFLMMGNCISYYKKASCRNRTCSKKILRESLRNI</sequence>
<name>B0G7U8_9FIRM</name>
<comment type="caution">
    <text evidence="1">The sequence shown here is derived from an EMBL/GenBank/DDBJ whole genome shotgun (WGS) entry which is preliminary data.</text>
</comment>
<reference evidence="1 2" key="2">
    <citation type="submission" date="2007-10" db="EMBL/GenBank/DDBJ databases">
        <authorList>
            <person name="Fulton L."/>
            <person name="Clifton S."/>
            <person name="Fulton B."/>
            <person name="Xu J."/>
            <person name="Minx P."/>
            <person name="Pepin K.H."/>
            <person name="Johnson M."/>
            <person name="Thiruvilangam P."/>
            <person name="Bhonagiri V."/>
            <person name="Nash W.E."/>
            <person name="Wang C."/>
            <person name="Mardis E.R."/>
            <person name="Wilson R.K."/>
        </authorList>
    </citation>
    <scope>NUCLEOTIDE SEQUENCE [LARGE SCALE GENOMIC DNA]</scope>
    <source>
        <strain evidence="1 2">ATCC 27755</strain>
    </source>
</reference>
<reference evidence="1 2" key="1">
    <citation type="submission" date="2007-10" db="EMBL/GenBank/DDBJ databases">
        <title>Draft genome sequence of Dorea formicigenerans(ATCC 27755).</title>
        <authorList>
            <person name="Sudarsanam P."/>
            <person name="Ley R."/>
            <person name="Guruge J."/>
            <person name="Turnbaugh P.J."/>
            <person name="Mahowald M."/>
            <person name="Liep D."/>
            <person name="Gordon J."/>
        </authorList>
    </citation>
    <scope>NUCLEOTIDE SEQUENCE [LARGE SCALE GENOMIC DNA]</scope>
    <source>
        <strain evidence="1 2">ATCC 27755</strain>
    </source>
</reference>
<dbReference type="Proteomes" id="UP000005359">
    <property type="component" value="Unassembled WGS sequence"/>
</dbReference>
<dbReference type="AlphaFoldDB" id="B0G7U8"/>
<dbReference type="EMBL" id="AAXA02000015">
    <property type="protein sequence ID" value="EDR45752.1"/>
    <property type="molecule type" value="Genomic_DNA"/>
</dbReference>
<gene>
    <name evidence="1" type="ORF">DORFOR_02353</name>
</gene>